<evidence type="ECO:0000313" key="3">
    <source>
        <dbReference type="Proteomes" id="UP000289340"/>
    </source>
</evidence>
<dbReference type="InterPro" id="IPR001563">
    <property type="entry name" value="Peptidase_S10"/>
</dbReference>
<dbReference type="SUPFAM" id="SSF53474">
    <property type="entry name" value="alpha/beta-Hydrolases"/>
    <property type="match status" value="1"/>
</dbReference>
<organism evidence="2 3">
    <name type="scientific">Glycine soja</name>
    <name type="common">Wild soybean</name>
    <dbReference type="NCBI Taxonomy" id="3848"/>
    <lineage>
        <taxon>Eukaryota</taxon>
        <taxon>Viridiplantae</taxon>
        <taxon>Streptophyta</taxon>
        <taxon>Embryophyta</taxon>
        <taxon>Tracheophyta</taxon>
        <taxon>Spermatophyta</taxon>
        <taxon>Magnoliopsida</taxon>
        <taxon>eudicotyledons</taxon>
        <taxon>Gunneridae</taxon>
        <taxon>Pentapetalae</taxon>
        <taxon>rosids</taxon>
        <taxon>fabids</taxon>
        <taxon>Fabales</taxon>
        <taxon>Fabaceae</taxon>
        <taxon>Papilionoideae</taxon>
        <taxon>50 kb inversion clade</taxon>
        <taxon>NPAAA clade</taxon>
        <taxon>indigoferoid/millettioid clade</taxon>
        <taxon>Phaseoleae</taxon>
        <taxon>Glycine</taxon>
        <taxon>Glycine subgen. Soja</taxon>
    </lineage>
</organism>
<proteinExistence type="inferred from homology"/>
<protein>
    <submittedName>
        <fullName evidence="2">Serine carboxypeptidase-like 49</fullName>
    </submittedName>
</protein>
<dbReference type="EMBL" id="QZWG01001004">
    <property type="protein sequence ID" value="RZB41446.1"/>
    <property type="molecule type" value="Genomic_DNA"/>
</dbReference>
<evidence type="ECO:0000313" key="2">
    <source>
        <dbReference type="EMBL" id="RZB41446.1"/>
    </source>
</evidence>
<sequence length="333" mass="36343">GISWEKKFSFLGDSGPSIEDLGHHAGCSTFSLNHGSNKDDPVVIWLTGGPGCGGELALFYENGPFHIANNLSLVWNDFGWDQASNILFVDQPTGTGFSYSSDASDIRNDEVGISNDLYDFLQGFAIGNGLTNPAIQYQAYPDFALDNGIITKAEHDQISQSIPDCEQAAKLAYYDIRKKCVGELCYDLKDVETLLNLQNVKSALGVAEDLTYVSCSTTVYNAMGQDWMKNLEVGIPSLLEDGIKLLVYAGEEDLICNWLGNSRWVYAMEWSGQKAFGTSPTVKFVVDGAEAGSLNSYGPLSFLKVYEAGHLVPMDQPKAALQMFKSWMGGNLT</sequence>
<dbReference type="Pfam" id="PF00450">
    <property type="entry name" value="Peptidase_S10"/>
    <property type="match status" value="2"/>
</dbReference>
<keyword evidence="2" id="KW-0645">Protease</keyword>
<dbReference type="GO" id="GO:0004185">
    <property type="term" value="F:serine-type carboxypeptidase activity"/>
    <property type="evidence" value="ECO:0007669"/>
    <property type="project" value="InterPro"/>
</dbReference>
<keyword evidence="2" id="KW-0378">Hydrolase</keyword>
<evidence type="ECO:0000256" key="1">
    <source>
        <dbReference type="ARBA" id="ARBA00009431"/>
    </source>
</evidence>
<dbReference type="InterPro" id="IPR029058">
    <property type="entry name" value="AB_hydrolase_fold"/>
</dbReference>
<dbReference type="AlphaFoldDB" id="A0A445EYH2"/>
<keyword evidence="3" id="KW-1185">Reference proteome</keyword>
<dbReference type="GO" id="GO:0005773">
    <property type="term" value="C:vacuole"/>
    <property type="evidence" value="ECO:0007669"/>
    <property type="project" value="TreeGrafter"/>
</dbReference>
<dbReference type="PANTHER" id="PTHR11802:SF350">
    <property type="entry name" value="CARBOXYPEPTIDASE"/>
    <property type="match status" value="1"/>
</dbReference>
<keyword evidence="2" id="KW-0121">Carboxypeptidase</keyword>
<comment type="similarity">
    <text evidence="1">Belongs to the peptidase S10 family.</text>
</comment>
<name>A0A445EYH2_GLYSO</name>
<feature type="non-terminal residue" evidence="2">
    <location>
        <position position="1"/>
    </location>
</feature>
<dbReference type="Gene3D" id="1.10.287.410">
    <property type="match status" value="1"/>
</dbReference>
<accession>A0A445EYH2</accession>
<dbReference type="PANTHER" id="PTHR11802">
    <property type="entry name" value="SERINE PROTEASE FAMILY S10 SERINE CARBOXYPEPTIDASE"/>
    <property type="match status" value="1"/>
</dbReference>
<dbReference type="PRINTS" id="PR00724">
    <property type="entry name" value="CRBOXYPTASEC"/>
</dbReference>
<dbReference type="Proteomes" id="UP000289340">
    <property type="component" value="Unassembled WGS sequence"/>
</dbReference>
<dbReference type="GO" id="GO:0006508">
    <property type="term" value="P:proteolysis"/>
    <property type="evidence" value="ECO:0007669"/>
    <property type="project" value="InterPro"/>
</dbReference>
<dbReference type="Gene3D" id="3.40.50.1820">
    <property type="entry name" value="alpha/beta hydrolase"/>
    <property type="match status" value="2"/>
</dbReference>
<gene>
    <name evidence="2" type="ORF">D0Y65_055220</name>
</gene>
<comment type="caution">
    <text evidence="2">The sequence shown here is derived from an EMBL/GenBank/DDBJ whole genome shotgun (WGS) entry which is preliminary data.</text>
</comment>
<reference evidence="2 3" key="1">
    <citation type="submission" date="2018-09" db="EMBL/GenBank/DDBJ databases">
        <title>A high-quality reference genome of wild soybean provides a powerful tool to mine soybean genomes.</title>
        <authorList>
            <person name="Xie M."/>
            <person name="Chung C.Y.L."/>
            <person name="Li M.-W."/>
            <person name="Wong F.-L."/>
            <person name="Chan T.-F."/>
            <person name="Lam H.-M."/>
        </authorList>
    </citation>
    <scope>NUCLEOTIDE SEQUENCE [LARGE SCALE GENOMIC DNA]</scope>
    <source>
        <strain evidence="3">cv. W05</strain>
        <tissue evidence="2">Hypocotyl of etiolated seedlings</tissue>
    </source>
</reference>